<dbReference type="EMBL" id="GL945428">
    <property type="protein sequence ID" value="EGO30856.1"/>
    <property type="molecule type" value="Genomic_DNA"/>
</dbReference>
<dbReference type="KEGG" id="sla:SERLADRAFT_432499"/>
<feature type="region of interest" description="Disordered" evidence="1">
    <location>
        <begin position="1"/>
        <end position="152"/>
    </location>
</feature>
<dbReference type="AlphaFoldDB" id="F8NFH7"/>
<protein>
    <submittedName>
        <fullName evidence="2">Uncharacterized protein</fullName>
    </submittedName>
</protein>
<evidence type="ECO:0000256" key="1">
    <source>
        <dbReference type="SAM" id="MobiDB-lite"/>
    </source>
</evidence>
<dbReference type="RefSeq" id="XP_007312740.1">
    <property type="nucleotide sequence ID" value="XM_007312678.1"/>
</dbReference>
<accession>F8NFH7</accession>
<feature type="compositionally biased region" description="Basic and acidic residues" evidence="1">
    <location>
        <begin position="117"/>
        <end position="133"/>
    </location>
</feature>
<gene>
    <name evidence="2" type="ORF">SERLADRAFT_432499</name>
</gene>
<sequence>MASKTLGPGITLRRQKSNHMVIPDSKEKRVSVGGNEQYKEDSDLSPPPPSRFRHRRNLSPPPPSQVQCRSSRAIDIPASEEDIAETHWGDFDNGTQLDMANPGDCSINESGGLGVATRERVSKHTEVDERAREDIEESDEEERPKKKKKMNMREAGALARCGAAVEHIFTKQSQVPILCAEDKEEDDVSLEGRNSMSTGKSFLKPIPQLNVLSGKETTVHDNFSSANWGAATRG</sequence>
<proteinExistence type="predicted"/>
<organism>
    <name type="scientific">Serpula lacrymans var. lacrymans (strain S7.9)</name>
    <name type="common">Dry rot fungus</name>
    <dbReference type="NCBI Taxonomy" id="578457"/>
    <lineage>
        <taxon>Eukaryota</taxon>
        <taxon>Fungi</taxon>
        <taxon>Dikarya</taxon>
        <taxon>Basidiomycota</taxon>
        <taxon>Agaricomycotina</taxon>
        <taxon>Agaricomycetes</taxon>
        <taxon>Agaricomycetidae</taxon>
        <taxon>Boletales</taxon>
        <taxon>Coniophorineae</taxon>
        <taxon>Serpulaceae</taxon>
        <taxon>Serpula</taxon>
    </lineage>
</organism>
<evidence type="ECO:0000313" key="2">
    <source>
        <dbReference type="EMBL" id="EGO30856.1"/>
    </source>
</evidence>
<reference evidence="2" key="1">
    <citation type="submission" date="2011-04" db="EMBL/GenBank/DDBJ databases">
        <title>Evolution of plant cell wall degrading machinery underlies the functional diversity of forest fungi.</title>
        <authorList>
            <consortium name="US DOE Joint Genome Institute (JGI-PGF)"/>
            <person name="Eastwood D.C."/>
            <person name="Floudas D."/>
            <person name="Binder M."/>
            <person name="Majcherczyk A."/>
            <person name="Schneider P."/>
            <person name="Aerts A."/>
            <person name="Asiegbu F.O."/>
            <person name="Baker S.E."/>
            <person name="Barry K."/>
            <person name="Bendiksby M."/>
            <person name="Blumentritt M."/>
            <person name="Coutinho P.M."/>
            <person name="Cullen D."/>
            <person name="Cullen D."/>
            <person name="Gathman A."/>
            <person name="Goodell B."/>
            <person name="Henrissat B."/>
            <person name="Ihrmark K."/>
            <person name="Kauserud H."/>
            <person name="Kohler A."/>
            <person name="LaButti K."/>
            <person name="Lapidus A."/>
            <person name="Lavin J.L."/>
            <person name="Lee Y.-H."/>
            <person name="Lindquist E."/>
            <person name="Lilly W."/>
            <person name="Lucas S."/>
            <person name="Morin E."/>
            <person name="Murat C."/>
            <person name="Oguiza J.A."/>
            <person name="Park J."/>
            <person name="Pisabarro A.G."/>
            <person name="Riley R."/>
            <person name="Rosling A."/>
            <person name="Salamov A."/>
            <person name="Schmidt O."/>
            <person name="Schmutz J."/>
            <person name="Skrede I."/>
            <person name="Stenlid J."/>
            <person name="Wiebenga A."/>
            <person name="Xie X."/>
            <person name="Kues U."/>
            <person name="Hibbett D.S."/>
            <person name="Hoffmeister D."/>
            <person name="Hogberg N."/>
            <person name="Martin F."/>
            <person name="Grigoriev I.V."/>
            <person name="Watkinson S.C."/>
        </authorList>
    </citation>
    <scope>NUCLEOTIDE SEQUENCE</scope>
    <source>
        <strain evidence="2">S7.9</strain>
    </source>
</reference>
<dbReference type="Proteomes" id="UP000008064">
    <property type="component" value="Unassembled WGS sequence"/>
</dbReference>
<dbReference type="HOGENOM" id="CLU_1185632_0_0_1"/>
<dbReference type="GeneID" id="18814020"/>
<feature type="region of interest" description="Disordered" evidence="1">
    <location>
        <begin position="183"/>
        <end position="204"/>
    </location>
</feature>
<name>F8NFH7_SERL9</name>